<reference evidence="3" key="1">
    <citation type="submission" date="2023-11" db="EMBL/GenBank/DDBJ databases">
        <authorList>
            <person name="De Vega J J."/>
            <person name="De Vega J J."/>
        </authorList>
    </citation>
    <scope>NUCLEOTIDE SEQUENCE</scope>
</reference>
<comment type="caution">
    <text evidence="3">The sequence shown here is derived from an EMBL/GenBank/DDBJ whole genome shotgun (WGS) entry which is preliminary data.</text>
</comment>
<evidence type="ECO:0000256" key="2">
    <source>
        <dbReference type="SAM" id="Phobius"/>
    </source>
</evidence>
<evidence type="ECO:0000313" key="4">
    <source>
        <dbReference type="Proteomes" id="UP001295794"/>
    </source>
</evidence>
<organism evidence="3 4">
    <name type="scientific">Mycena citricolor</name>
    <dbReference type="NCBI Taxonomy" id="2018698"/>
    <lineage>
        <taxon>Eukaryota</taxon>
        <taxon>Fungi</taxon>
        <taxon>Dikarya</taxon>
        <taxon>Basidiomycota</taxon>
        <taxon>Agaricomycotina</taxon>
        <taxon>Agaricomycetes</taxon>
        <taxon>Agaricomycetidae</taxon>
        <taxon>Agaricales</taxon>
        <taxon>Marasmiineae</taxon>
        <taxon>Mycenaceae</taxon>
        <taxon>Mycena</taxon>
    </lineage>
</organism>
<dbReference type="AlphaFoldDB" id="A0AAD2GSQ4"/>
<feature type="region of interest" description="Disordered" evidence="1">
    <location>
        <begin position="92"/>
        <end position="115"/>
    </location>
</feature>
<gene>
    <name evidence="3" type="ORF">MYCIT1_LOCUS1884</name>
</gene>
<name>A0AAD2GSQ4_9AGAR</name>
<evidence type="ECO:0000256" key="1">
    <source>
        <dbReference type="SAM" id="MobiDB-lite"/>
    </source>
</evidence>
<protein>
    <submittedName>
        <fullName evidence="3">Uncharacterized protein</fullName>
    </submittedName>
</protein>
<sequence>MSKSPTVYLAHFLGILWAYLVSLVSLRRPVRHDNIALPTTSPRPPEPSTFGSPAAAIHVLDPWQRDKQDFLRRPSLLKASASPAWVKGQKLKAQWTSRKKSSVSSKRTQRTSVYPPPPEIYVQDWSSVTVNMDDLFHSPELLPKSEAPLQVEQTSVPEISPAPSEESADIAEVLTIYTTDHPEPELACSLDLPIYSPGDMFSAAGDGSFCDPFASQVTSPSIPLPATCPTVTVHSETGKTVPVPLAMPGSGENSHVPYVDIFDLDMYANRMTGHAQPVCGSNVQDGCRSASFSVTLPPSPQRSPLASVTNANLDERKHKNDCGSWFEETSQGSINTQWLVA</sequence>
<dbReference type="EMBL" id="CAVNYO010000027">
    <property type="protein sequence ID" value="CAK5262846.1"/>
    <property type="molecule type" value="Genomic_DNA"/>
</dbReference>
<feature type="transmembrane region" description="Helical" evidence="2">
    <location>
        <begin position="6"/>
        <end position="26"/>
    </location>
</feature>
<proteinExistence type="predicted"/>
<dbReference type="Proteomes" id="UP001295794">
    <property type="component" value="Unassembled WGS sequence"/>
</dbReference>
<accession>A0AAD2GSQ4</accession>
<keyword evidence="4" id="KW-1185">Reference proteome</keyword>
<keyword evidence="2" id="KW-0812">Transmembrane</keyword>
<keyword evidence="2" id="KW-0472">Membrane</keyword>
<feature type="compositionally biased region" description="Low complexity" evidence="1">
    <location>
        <begin position="102"/>
        <end position="113"/>
    </location>
</feature>
<evidence type="ECO:0000313" key="3">
    <source>
        <dbReference type="EMBL" id="CAK5262846.1"/>
    </source>
</evidence>
<keyword evidence="2" id="KW-1133">Transmembrane helix</keyword>